<dbReference type="AlphaFoldDB" id="A0AAV2KXE2"/>
<evidence type="ECO:0000313" key="1">
    <source>
        <dbReference type="EMBL" id="CAL1594763.1"/>
    </source>
</evidence>
<evidence type="ECO:0000313" key="2">
    <source>
        <dbReference type="Proteomes" id="UP001497482"/>
    </source>
</evidence>
<organism evidence="1 2">
    <name type="scientific">Knipowitschia caucasica</name>
    <name type="common">Caucasian dwarf goby</name>
    <name type="synonym">Pomatoschistus caucasicus</name>
    <dbReference type="NCBI Taxonomy" id="637954"/>
    <lineage>
        <taxon>Eukaryota</taxon>
        <taxon>Metazoa</taxon>
        <taxon>Chordata</taxon>
        <taxon>Craniata</taxon>
        <taxon>Vertebrata</taxon>
        <taxon>Euteleostomi</taxon>
        <taxon>Actinopterygii</taxon>
        <taxon>Neopterygii</taxon>
        <taxon>Teleostei</taxon>
        <taxon>Neoteleostei</taxon>
        <taxon>Acanthomorphata</taxon>
        <taxon>Gobiaria</taxon>
        <taxon>Gobiiformes</taxon>
        <taxon>Gobioidei</taxon>
        <taxon>Gobiidae</taxon>
        <taxon>Gobiinae</taxon>
        <taxon>Knipowitschia</taxon>
    </lineage>
</organism>
<keyword evidence="2" id="KW-1185">Reference proteome</keyword>
<dbReference type="Proteomes" id="UP001497482">
    <property type="component" value="Chromosome 20"/>
</dbReference>
<sequence>MARGKHSPLRPVAPCSRVGSTLVLLRVRRAADARGEGREGEGQMWQMWQMWTEDSRMLFGAPGLFRDLGSKIKS</sequence>
<dbReference type="EMBL" id="OZ035842">
    <property type="protein sequence ID" value="CAL1594763.1"/>
    <property type="molecule type" value="Genomic_DNA"/>
</dbReference>
<name>A0AAV2KXE2_KNICA</name>
<protein>
    <submittedName>
        <fullName evidence="1">Uncharacterized protein</fullName>
    </submittedName>
</protein>
<accession>A0AAV2KXE2</accession>
<gene>
    <name evidence="1" type="ORF">KC01_LOCUS23698</name>
</gene>
<reference evidence="1 2" key="1">
    <citation type="submission" date="2024-04" db="EMBL/GenBank/DDBJ databases">
        <authorList>
            <person name="Waldvogel A.-M."/>
            <person name="Schoenle A."/>
        </authorList>
    </citation>
    <scope>NUCLEOTIDE SEQUENCE [LARGE SCALE GENOMIC DNA]</scope>
</reference>
<proteinExistence type="predicted"/>